<dbReference type="EMBL" id="CP009896">
    <property type="protein sequence ID" value="AIY17018.1"/>
    <property type="molecule type" value="Genomic_DNA"/>
</dbReference>
<dbReference type="InterPro" id="IPR046879">
    <property type="entry name" value="KANL3/Tex30_Abhydrolase"/>
</dbReference>
<name>A0A0A1DKF2_NOCSI</name>
<dbReference type="HOGENOM" id="CLU_072792_3_0_11"/>
<dbReference type="SUPFAM" id="SSF53474">
    <property type="entry name" value="alpha/beta-Hydrolases"/>
    <property type="match status" value="1"/>
</dbReference>
<proteinExistence type="predicted"/>
<organism evidence="1 2">
    <name type="scientific">Nocardioides simplex</name>
    <name type="common">Arthrobacter simplex</name>
    <dbReference type="NCBI Taxonomy" id="2045"/>
    <lineage>
        <taxon>Bacteria</taxon>
        <taxon>Bacillati</taxon>
        <taxon>Actinomycetota</taxon>
        <taxon>Actinomycetes</taxon>
        <taxon>Propionibacteriales</taxon>
        <taxon>Nocardioidaceae</taxon>
        <taxon>Pimelobacter</taxon>
    </lineage>
</organism>
<evidence type="ECO:0000313" key="2">
    <source>
        <dbReference type="Proteomes" id="UP000030300"/>
    </source>
</evidence>
<evidence type="ECO:0000313" key="1">
    <source>
        <dbReference type="EMBL" id="AIY17018.1"/>
    </source>
</evidence>
<dbReference type="GeneID" id="96609247"/>
<accession>A0A0A1DKF2</accession>
<dbReference type="PANTHER" id="PTHR13136:SF11">
    <property type="entry name" value="TESTIS-EXPRESSED PROTEIN 30"/>
    <property type="match status" value="1"/>
</dbReference>
<dbReference type="InterPro" id="IPR029058">
    <property type="entry name" value="AB_hydrolase_fold"/>
</dbReference>
<dbReference type="AlphaFoldDB" id="A0A0A1DKF2"/>
<dbReference type="eggNOG" id="COG3571">
    <property type="taxonomic scope" value="Bacteria"/>
</dbReference>
<dbReference type="InterPro" id="IPR026555">
    <property type="entry name" value="NSL3/Tex30"/>
</dbReference>
<dbReference type="STRING" id="2045.KR76_10080"/>
<dbReference type="RefSeq" id="WP_038678024.1">
    <property type="nucleotide sequence ID" value="NZ_BJMC01000008.1"/>
</dbReference>
<reference evidence="1 2" key="1">
    <citation type="journal article" date="2015" name="Genome Announc.">
        <title>Complete Genome Sequence of Steroid-Transforming Nocardioides simplex VKM Ac-2033D.</title>
        <authorList>
            <person name="Shtratnikova V.Y."/>
            <person name="Schelkunov M.I."/>
            <person name="Pekov Y.A."/>
            <person name="Fokina V.V."/>
            <person name="Logacheva M.D."/>
            <person name="Sokolov S.L."/>
            <person name="Bragin E.Y."/>
            <person name="Ashapkin V.V."/>
            <person name="Donova M.V."/>
        </authorList>
    </citation>
    <scope>NUCLEOTIDE SEQUENCE [LARGE SCALE GENOMIC DNA]</scope>
    <source>
        <strain evidence="1 2">VKM Ac-2033D</strain>
    </source>
</reference>
<dbReference type="Pfam" id="PF20408">
    <property type="entry name" value="Abhydrolase_11"/>
    <property type="match status" value="1"/>
</dbReference>
<dbReference type="KEGG" id="psim:KR76_10080"/>
<keyword evidence="2" id="KW-1185">Reference proteome</keyword>
<dbReference type="PANTHER" id="PTHR13136">
    <property type="entry name" value="TESTIS DEVELOPMENT PROTEIN PRTD"/>
    <property type="match status" value="1"/>
</dbReference>
<protein>
    <submittedName>
        <fullName evidence="1">Esterase/lipase/thioesterase family active site</fullName>
    </submittedName>
</protein>
<dbReference type="OrthoDB" id="652634at2"/>
<sequence length="224" mass="22961">MSDERIVPTELGEGRLVVRRARRPLATLLVSHGAGGGIEARDLAALAAQLPGQGITVARFEQPWRRAGRKVATPPPTLDVGLRAAAAALRVRTPLVVGGRSAGARSACRTAVELGAAGCLALSFPLHPSGKPERSRLAELAGVAEAGVPTLVVQGERDPMGRPEEFPDPLPGGADLAVVPGADHGLAVPKKGPLSEDEAMGIVVESALEWIVREVAGVGNASGT</sequence>
<gene>
    <name evidence="1" type="ORF">KR76_10080</name>
</gene>
<dbReference type="Gene3D" id="3.40.50.1820">
    <property type="entry name" value="alpha/beta hydrolase"/>
    <property type="match status" value="1"/>
</dbReference>
<dbReference type="Proteomes" id="UP000030300">
    <property type="component" value="Chromosome"/>
</dbReference>